<dbReference type="PANTHER" id="PTHR32063:SF0">
    <property type="entry name" value="SWARMING MOTILITY PROTEIN SWRC"/>
    <property type="match status" value="1"/>
</dbReference>
<feature type="region of interest" description="Disordered" evidence="1">
    <location>
        <begin position="1021"/>
        <end position="1052"/>
    </location>
</feature>
<feature type="compositionally biased region" description="Acidic residues" evidence="1">
    <location>
        <begin position="1249"/>
        <end position="1259"/>
    </location>
</feature>
<feature type="compositionally biased region" description="Acidic residues" evidence="1">
    <location>
        <begin position="1168"/>
        <end position="1180"/>
    </location>
</feature>
<gene>
    <name evidence="3" type="ORF">FB391_2903</name>
</gene>
<keyword evidence="4" id="KW-1185">Reference proteome</keyword>
<dbReference type="GO" id="GO:0005886">
    <property type="term" value="C:plasma membrane"/>
    <property type="evidence" value="ECO:0007669"/>
    <property type="project" value="TreeGrafter"/>
</dbReference>
<feature type="compositionally biased region" description="Low complexity" evidence="1">
    <location>
        <begin position="1340"/>
        <end position="1356"/>
    </location>
</feature>
<keyword evidence="2" id="KW-1133">Transmembrane helix</keyword>
<dbReference type="Gene3D" id="3.30.70.1320">
    <property type="entry name" value="Multidrug efflux transporter AcrB pore domain like"/>
    <property type="match status" value="1"/>
</dbReference>
<feature type="compositionally biased region" description="Low complexity" evidence="1">
    <location>
        <begin position="1039"/>
        <end position="1052"/>
    </location>
</feature>
<feature type="transmembrane region" description="Helical" evidence="2">
    <location>
        <begin position="433"/>
        <end position="453"/>
    </location>
</feature>
<feature type="compositionally biased region" description="Acidic residues" evidence="1">
    <location>
        <begin position="1318"/>
        <end position="1339"/>
    </location>
</feature>
<feature type="transmembrane region" description="Helical" evidence="2">
    <location>
        <begin position="988"/>
        <end position="1013"/>
    </location>
</feature>
<dbReference type="Gene3D" id="3.30.2090.10">
    <property type="entry name" value="Multidrug efflux transporter AcrB TolC docking domain, DN and DC subdomains"/>
    <property type="match status" value="2"/>
</dbReference>
<dbReference type="Proteomes" id="UP000320235">
    <property type="component" value="Unassembled WGS sequence"/>
</dbReference>
<feature type="compositionally biased region" description="Basic and acidic residues" evidence="1">
    <location>
        <begin position="1095"/>
        <end position="1107"/>
    </location>
</feature>
<accession>A0A543ESB3</accession>
<dbReference type="SUPFAM" id="SSF82714">
    <property type="entry name" value="Multidrug efflux transporter AcrB TolC docking domain, DN and DC subdomains"/>
    <property type="match status" value="2"/>
</dbReference>
<feature type="transmembrane region" description="Helical" evidence="2">
    <location>
        <begin position="465"/>
        <end position="492"/>
    </location>
</feature>
<dbReference type="Gene3D" id="1.20.1640.10">
    <property type="entry name" value="Multidrug efflux transporter AcrB transmembrane domain"/>
    <property type="match status" value="2"/>
</dbReference>
<dbReference type="Pfam" id="PF00873">
    <property type="entry name" value="ACR_tran"/>
    <property type="match status" value="1"/>
</dbReference>
<evidence type="ECO:0000313" key="3">
    <source>
        <dbReference type="EMBL" id="TQM24389.1"/>
    </source>
</evidence>
<organism evidence="3 4">
    <name type="scientific">Microbacterium kyungheense</name>
    <dbReference type="NCBI Taxonomy" id="1263636"/>
    <lineage>
        <taxon>Bacteria</taxon>
        <taxon>Bacillati</taxon>
        <taxon>Actinomycetota</taxon>
        <taxon>Actinomycetes</taxon>
        <taxon>Micrococcales</taxon>
        <taxon>Microbacteriaceae</taxon>
        <taxon>Microbacterium</taxon>
    </lineage>
</organism>
<dbReference type="PANTHER" id="PTHR32063">
    <property type="match status" value="1"/>
</dbReference>
<sequence>MSNLAVLSLKNRALIALITIVAAIFGGLALTNLKQELIPSIEFPALIVVSAYPGASPEVVSNDVSTPIETAIQGVPGLEESTATSTTNASIVQASFTYGTDLATAEQKMTQAINRIKSQLPDGVEPNVISASIDDFPVIQLAVTGYDDEATVQSQLEASVVPELEDVEGVNAAQIVGGVGQRVTITPDQAKLAESGYTQQAIRDALDQNGVLFPGGQITEGDQTLTVQTGSKVTSVDEIAALPLVPSTADQFTAGETTIADVATVAQEADPVTTISRVNGEPALTIAVTKLPAANTVDVSRGVLAVLPDLEDKLDGAEFTVVFDQAPYIQQSIESLAQEGLLGLVFAVLVIFVFLLSVRSTLVAAISIPTSVLITFVGIQAFGYSLNILTLGALTIAIGRVVDDSIVVIENIKRHYVGDADKKTAILRGVREVASAITASTITTVAVFLPIAFVGDLTGELFRPFALTVTIAMTASLLVALTIVPVLAYWFLKPGKPILDADGVAIDPEDAAAPPSRLQKAYLPILHWTLKHSWVTLLIAVLVLGGTLAAAPFMKVNFLGDSGQNTFTMTQDIGPAPSLEAESAAAEQVEDALQGVDGIETVQVSIGSSGSALRDAFAGGGSGITYSITTDPDVDQVALREDVQNAIADLDDAGEITISAGGGFGSTDIAIDVTAPDSDTLATATDAVVAAVDGKEGVGQVSSNLSASLPYIAVTVDRDKAAQLGLSEVTVGALVSNTMQPQSIGSVEIDDTALTVYLAASQTPASLDELRQLQVPSATGPIALEEVATVEESEGPTSITTEGGQRTATVTVTPSTDDLATATASVTAALEDADLPSAADATLGGVATQQTDAFSQLGLALLAAILIVYIVMVATFKSLRQPLLLLVSVPFAATGAILLQIISGVPLGVASLIGVLMLIGIVVTNAIVLVDLVNQYREKGLTTHDATVAGGSRRLRPILMTALATIFALTPMALGITGHGGFISQPLAIVVIGGLVSSTVLTLLVLPTLYNLVEGAKERRAARRAGGDGDGGGGGGEGPAPEGDGPDAGSDAAAEGELVAVGVVASGAGSSAGGAAAGADAAGAAGAVAAGAAFETRRERRQREAARGRRGAVAAETAAVDVPTIEEGPDVEVPESEPAPAVVSAETETVDAVEPAPSVDGPAQTEDAVADAAEEADDAGSEIVDAAPAPAPGEPEVAAEKGAVDETAADEPAADQQLTDEGVRAEDASVEDASGEDAPVEDAPVGDASAEDASVEDALVENPSVEDVSAGDASVEGAAVEDARVEDAPAADLPADEEATDGAPVEGALVDDAHIEDAPVDDAPVEDAPVEEASVDEAPIEAAPAEPASADETPAEGSPQVIDSVPGFDPAGADDSSADDETQGESASAEATDDSAQPATDDTGKPERRGDA</sequence>
<name>A0A543ESB3_9MICO</name>
<evidence type="ECO:0000256" key="1">
    <source>
        <dbReference type="SAM" id="MobiDB-lite"/>
    </source>
</evidence>
<dbReference type="InterPro" id="IPR027463">
    <property type="entry name" value="AcrB_DN_DC_subdom"/>
</dbReference>
<feature type="compositionally biased region" description="Low complexity" evidence="1">
    <location>
        <begin position="1385"/>
        <end position="1396"/>
    </location>
</feature>
<comment type="caution">
    <text evidence="3">The sequence shown here is derived from an EMBL/GenBank/DDBJ whole genome shotgun (WGS) entry which is preliminary data.</text>
</comment>
<dbReference type="SUPFAM" id="SSF82866">
    <property type="entry name" value="Multidrug efflux transporter AcrB transmembrane domain"/>
    <property type="match status" value="2"/>
</dbReference>
<dbReference type="Gene3D" id="3.30.70.1430">
    <property type="entry name" value="Multidrug efflux transporter AcrB pore domain"/>
    <property type="match status" value="2"/>
</dbReference>
<protein>
    <submittedName>
        <fullName evidence="3">HAE1 family hydrophobic/amphiphilic exporter-1</fullName>
    </submittedName>
</protein>
<keyword evidence="2" id="KW-0472">Membrane</keyword>
<feature type="compositionally biased region" description="Basic and acidic residues" evidence="1">
    <location>
        <begin position="1402"/>
        <end position="1412"/>
    </location>
</feature>
<evidence type="ECO:0000313" key="4">
    <source>
        <dbReference type="Proteomes" id="UP000320235"/>
    </source>
</evidence>
<dbReference type="Gene3D" id="3.30.70.1440">
    <property type="entry name" value="Multidrug efflux transporter AcrB pore domain"/>
    <property type="match status" value="1"/>
</dbReference>
<feature type="compositionally biased region" description="Low complexity" evidence="1">
    <location>
        <begin position="1111"/>
        <end position="1120"/>
    </location>
</feature>
<feature type="transmembrane region" description="Helical" evidence="2">
    <location>
        <begin position="955"/>
        <end position="976"/>
    </location>
</feature>
<dbReference type="SUPFAM" id="SSF82693">
    <property type="entry name" value="Multidrug efflux transporter AcrB pore domain, PN1, PN2, PC1 and PC2 subdomains"/>
    <property type="match status" value="2"/>
</dbReference>
<feature type="transmembrane region" description="Helical" evidence="2">
    <location>
        <begin position="909"/>
        <end position="934"/>
    </location>
</feature>
<feature type="transmembrane region" description="Helical" evidence="2">
    <location>
        <begin position="534"/>
        <end position="554"/>
    </location>
</feature>
<feature type="compositionally biased region" description="Acidic residues" evidence="1">
    <location>
        <begin position="1228"/>
        <end position="1240"/>
    </location>
</feature>
<feature type="transmembrane region" description="Helical" evidence="2">
    <location>
        <begin position="883"/>
        <end position="903"/>
    </location>
</feature>
<dbReference type="EMBL" id="VFPE01000004">
    <property type="protein sequence ID" value="TQM24389.1"/>
    <property type="molecule type" value="Genomic_DNA"/>
</dbReference>
<dbReference type="GO" id="GO:0042910">
    <property type="term" value="F:xenobiotic transmembrane transporter activity"/>
    <property type="evidence" value="ECO:0007669"/>
    <property type="project" value="TreeGrafter"/>
</dbReference>
<keyword evidence="2" id="KW-0812">Transmembrane</keyword>
<reference evidence="3 4" key="1">
    <citation type="submission" date="2019-06" db="EMBL/GenBank/DDBJ databases">
        <title>Sequencing the genomes of 1000 actinobacteria strains.</title>
        <authorList>
            <person name="Klenk H.-P."/>
        </authorList>
    </citation>
    <scope>NUCLEOTIDE SEQUENCE [LARGE SCALE GENOMIC DNA]</scope>
    <source>
        <strain evidence="3 4">DSM 105492</strain>
    </source>
</reference>
<feature type="transmembrane region" description="Helical" evidence="2">
    <location>
        <begin position="857"/>
        <end position="876"/>
    </location>
</feature>
<proteinExistence type="predicted"/>
<feature type="transmembrane region" description="Helical" evidence="2">
    <location>
        <begin position="336"/>
        <end position="355"/>
    </location>
</feature>
<dbReference type="InterPro" id="IPR001036">
    <property type="entry name" value="Acrflvin-R"/>
</dbReference>
<dbReference type="OrthoDB" id="3306666at2"/>
<dbReference type="PRINTS" id="PR00702">
    <property type="entry name" value="ACRIFLAVINRP"/>
</dbReference>
<evidence type="ECO:0000256" key="2">
    <source>
        <dbReference type="SAM" id="Phobius"/>
    </source>
</evidence>
<feature type="region of interest" description="Disordered" evidence="1">
    <location>
        <begin position="1093"/>
        <end position="1412"/>
    </location>
</feature>
<feature type="compositionally biased region" description="Gly residues" evidence="1">
    <location>
        <begin position="1028"/>
        <end position="1038"/>
    </location>
</feature>